<dbReference type="InterPro" id="IPR009262">
    <property type="entry name" value="SLC35_F1/F2/F6"/>
</dbReference>
<feature type="region of interest" description="Disordered" evidence="8">
    <location>
        <begin position="452"/>
        <end position="476"/>
    </location>
</feature>
<dbReference type="STRING" id="35525.A0A0P5ZEJ8"/>
<dbReference type="PANTHER" id="PTHR14233:SF4">
    <property type="entry name" value="SOLUTE CARRIER FAMILY 35 MEMBER F2"/>
    <property type="match status" value="1"/>
</dbReference>
<proteinExistence type="inferred from homology"/>
<evidence type="ECO:0000256" key="1">
    <source>
        <dbReference type="ARBA" id="ARBA00004141"/>
    </source>
</evidence>
<comment type="subcellular location">
    <subcellularLocation>
        <location evidence="1">Membrane</location>
        <topology evidence="1">Multi-pass membrane protein</topology>
    </subcellularLocation>
</comment>
<reference evidence="10" key="1">
    <citation type="submission" date="2015-10" db="EMBL/GenBank/DDBJ databases">
        <title>EvidentialGene: Evidence-directed Construction of Complete mRNA Transcriptomes without Genomes.</title>
        <authorList>
            <person name="Gilbert D.G."/>
        </authorList>
    </citation>
    <scope>NUCLEOTIDE SEQUENCE</scope>
</reference>
<keyword evidence="4 9" id="KW-0812">Transmembrane</keyword>
<keyword evidence="5 9" id="KW-1133">Transmembrane helix</keyword>
<evidence type="ECO:0000256" key="5">
    <source>
        <dbReference type="ARBA" id="ARBA00022989"/>
    </source>
</evidence>
<dbReference type="EMBL" id="LRGB01000115">
    <property type="protein sequence ID" value="KZS20762.1"/>
    <property type="molecule type" value="Genomic_DNA"/>
</dbReference>
<feature type="transmembrane region" description="Helical" evidence="9">
    <location>
        <begin position="79"/>
        <end position="98"/>
    </location>
</feature>
<feature type="transmembrane region" description="Helical" evidence="9">
    <location>
        <begin position="228"/>
        <end position="247"/>
    </location>
</feature>
<reference evidence="11 12" key="2">
    <citation type="submission" date="2016-03" db="EMBL/GenBank/DDBJ databases">
        <title>EvidentialGene: Evidence-directed Construction of Genes on Genomes.</title>
        <authorList>
            <person name="Gilbert D.G."/>
            <person name="Choi J.-H."/>
            <person name="Mockaitis K."/>
            <person name="Colbourne J."/>
            <person name="Pfrender M."/>
        </authorList>
    </citation>
    <scope>NUCLEOTIDE SEQUENCE [LARGE SCALE GENOMIC DNA]</scope>
    <source>
        <strain evidence="11 12">Xinb3</strain>
        <tissue evidence="11">Complete organism</tissue>
    </source>
</reference>
<evidence type="ECO:0000313" key="11">
    <source>
        <dbReference type="EMBL" id="KZS20762.1"/>
    </source>
</evidence>
<dbReference type="InterPro" id="IPR052221">
    <property type="entry name" value="SLC35F_Transporter"/>
</dbReference>
<dbReference type="EMBL" id="GDIQ01067662">
    <property type="protein sequence ID" value="JAN27075.1"/>
    <property type="molecule type" value="Transcribed_RNA"/>
</dbReference>
<name>A0A0P5ZEJ8_9CRUS</name>
<dbReference type="GO" id="GO:0022857">
    <property type="term" value="F:transmembrane transporter activity"/>
    <property type="evidence" value="ECO:0007669"/>
    <property type="project" value="InterPro"/>
</dbReference>
<protein>
    <submittedName>
        <fullName evidence="11">Solute carrier family 35 member F1</fullName>
    </submittedName>
</protein>
<evidence type="ECO:0000256" key="4">
    <source>
        <dbReference type="ARBA" id="ARBA00022692"/>
    </source>
</evidence>
<dbReference type="PANTHER" id="PTHR14233">
    <property type="entry name" value="DUF914-RELATED"/>
    <property type="match status" value="1"/>
</dbReference>
<gene>
    <name evidence="11" type="ORF">APZ42_012434</name>
</gene>
<organism evidence="11 12">
    <name type="scientific">Daphnia magna</name>
    <dbReference type="NCBI Taxonomy" id="35525"/>
    <lineage>
        <taxon>Eukaryota</taxon>
        <taxon>Metazoa</taxon>
        <taxon>Ecdysozoa</taxon>
        <taxon>Arthropoda</taxon>
        <taxon>Crustacea</taxon>
        <taxon>Branchiopoda</taxon>
        <taxon>Diplostraca</taxon>
        <taxon>Cladocera</taxon>
        <taxon>Anomopoda</taxon>
        <taxon>Daphniidae</taxon>
        <taxon>Daphnia</taxon>
    </lineage>
</organism>
<keyword evidence="3" id="KW-0813">Transport</keyword>
<dbReference type="AlphaFoldDB" id="A0A0P5ZEJ8"/>
<feature type="transmembrane region" description="Helical" evidence="9">
    <location>
        <begin position="259"/>
        <end position="279"/>
    </location>
</feature>
<feature type="transmembrane region" description="Helical" evidence="9">
    <location>
        <begin position="196"/>
        <end position="216"/>
    </location>
</feature>
<feature type="transmembrane region" description="Helical" evidence="9">
    <location>
        <begin position="317"/>
        <end position="335"/>
    </location>
</feature>
<feature type="transmembrane region" description="Helical" evidence="9">
    <location>
        <begin position="291"/>
        <end position="311"/>
    </location>
</feature>
<dbReference type="Pfam" id="PF06027">
    <property type="entry name" value="SLC35F"/>
    <property type="match status" value="1"/>
</dbReference>
<keyword evidence="6 9" id="KW-0472">Membrane</keyword>
<evidence type="ECO:0000313" key="12">
    <source>
        <dbReference type="Proteomes" id="UP000076858"/>
    </source>
</evidence>
<comment type="similarity">
    <text evidence="2">Belongs to the SLC35F solute transporter family.</text>
</comment>
<evidence type="ECO:0000256" key="3">
    <source>
        <dbReference type="ARBA" id="ARBA00022448"/>
    </source>
</evidence>
<evidence type="ECO:0000256" key="9">
    <source>
        <dbReference type="SAM" id="Phobius"/>
    </source>
</evidence>
<evidence type="ECO:0000313" key="10">
    <source>
        <dbReference type="EMBL" id="JAN27075.1"/>
    </source>
</evidence>
<evidence type="ECO:0000256" key="8">
    <source>
        <dbReference type="SAM" id="MobiDB-lite"/>
    </source>
</evidence>
<feature type="transmembrane region" description="Helical" evidence="9">
    <location>
        <begin position="45"/>
        <end position="67"/>
    </location>
</feature>
<dbReference type="Proteomes" id="UP000076858">
    <property type="component" value="Unassembled WGS sequence"/>
</dbReference>
<keyword evidence="12" id="KW-1185">Reference proteome</keyword>
<dbReference type="GO" id="GO:0016020">
    <property type="term" value="C:membrane"/>
    <property type="evidence" value="ECO:0007669"/>
    <property type="project" value="UniProtKB-SubCell"/>
</dbReference>
<dbReference type="OrthoDB" id="429955at2759"/>
<feature type="transmembrane region" description="Helical" evidence="9">
    <location>
        <begin position="165"/>
        <end position="184"/>
    </location>
</feature>
<feature type="compositionally biased region" description="Polar residues" evidence="8">
    <location>
        <begin position="461"/>
        <end position="470"/>
    </location>
</feature>
<comment type="function">
    <text evidence="7">Putative solute transporter.</text>
</comment>
<evidence type="ECO:0000256" key="6">
    <source>
        <dbReference type="ARBA" id="ARBA00023136"/>
    </source>
</evidence>
<sequence length="571" mass="63272">MAAVCSQKMAVRNQIPTNPLPTDSFSIRCEKYFSELNRWEVWRSIFLGQFLSVLLCTSAVISQLLYANYGVAAPTAQCFLNYVLLCLVFTTTLACRPGEGGLLSVLRKRGLKYFFLAIADVEANYLVVQAYQYTTLRSAQLLDCFAIPAVLVLSRTVLKVRYQIIHVIGVKVCLVGIFCLVWAIPDENNETAKDRLIGDLMCIGGALLYGIIIIAEEYVVKTIDCVEFLAMIGLFGSVINGVQLAALEHEQVASIDWSEWRVIVLLAAFTLTLFTYYTITPIVMKITSAMAINLSLLTADFYTLVIGVLLFQFKYDVMYALSYALVVAGVVIFCSRSAPIYSQTFGPRLTLPRTITTTTTTTNMSSHNSSHDMQFNMQSLGCPPPPPPPVVRSGMPAHTSISLPVYCHSAETTYGTYRRRRPGTAVKDSEEYYQVTRNPGLHGSQVEELTTSFDGRDSTPVPVNTRTGLESTPAPERMLLGGREPCPQTLPQQPLRPLPSLDSTFTQTVKLKLPPSPNLGGSGTMHSNRMQQLPHCTLPRSRGHKEVTFNPQATFQVYRRPSACYDGDEQL</sequence>
<evidence type="ECO:0000256" key="7">
    <source>
        <dbReference type="ARBA" id="ARBA00037727"/>
    </source>
</evidence>
<accession>A0A0P5ZEJ8</accession>
<evidence type="ECO:0000256" key="2">
    <source>
        <dbReference type="ARBA" id="ARBA00007863"/>
    </source>
</evidence>